<dbReference type="RefSeq" id="WP_095376901.1">
    <property type="nucleotide sequence ID" value="NZ_NCWY01000028.1"/>
</dbReference>
<gene>
    <name evidence="9" type="ORF">B8X04_16950</name>
</gene>
<evidence type="ECO:0000256" key="7">
    <source>
        <dbReference type="SAM" id="MobiDB-lite"/>
    </source>
</evidence>
<comment type="subcellular location">
    <subcellularLocation>
        <location evidence="1">Cell membrane</location>
        <topology evidence="1">Multi-pass membrane protein</topology>
    </subcellularLocation>
</comment>
<dbReference type="AlphaFoldDB" id="A0A269Z4U1"/>
<dbReference type="GO" id="GO:0005886">
    <property type="term" value="C:plasma membrane"/>
    <property type="evidence" value="ECO:0007669"/>
    <property type="project" value="UniProtKB-SubCell"/>
</dbReference>
<protein>
    <recommendedName>
        <fullName evidence="11">Conjugal transfer protein TraG</fullName>
    </recommendedName>
</protein>
<dbReference type="Gene3D" id="3.40.50.300">
    <property type="entry name" value="P-loop containing nucleotide triphosphate hydrolases"/>
    <property type="match status" value="2"/>
</dbReference>
<dbReference type="Pfam" id="PF02534">
    <property type="entry name" value="T4SS-DNA_transf"/>
    <property type="match status" value="1"/>
</dbReference>
<evidence type="ECO:0000256" key="4">
    <source>
        <dbReference type="ARBA" id="ARBA00022692"/>
    </source>
</evidence>
<evidence type="ECO:0000256" key="5">
    <source>
        <dbReference type="ARBA" id="ARBA00022989"/>
    </source>
</evidence>
<evidence type="ECO:0008006" key="11">
    <source>
        <dbReference type="Google" id="ProtNLM"/>
    </source>
</evidence>
<dbReference type="Proteomes" id="UP000216867">
    <property type="component" value="Unassembled WGS sequence"/>
</dbReference>
<reference evidence="9 10" key="1">
    <citation type="submission" date="2017-04" db="EMBL/GenBank/DDBJ databases">
        <title>Kefir bacterial isolates.</title>
        <authorList>
            <person name="Kim Y."/>
            <person name="Blasche S."/>
            <person name="Patil K.R."/>
        </authorList>
    </citation>
    <scope>NUCLEOTIDE SEQUENCE [LARGE SCALE GENOMIC DNA]</scope>
    <source>
        <strain evidence="9 10">OG2</strain>
    </source>
</reference>
<evidence type="ECO:0000256" key="1">
    <source>
        <dbReference type="ARBA" id="ARBA00004651"/>
    </source>
</evidence>
<dbReference type="NCBIfam" id="NF045973">
    <property type="entry name" value="conju_CD1115"/>
    <property type="match status" value="1"/>
</dbReference>
<comment type="similarity">
    <text evidence="2">Belongs to the VirD4/TraG family.</text>
</comment>
<dbReference type="EMBL" id="NCWY01000028">
    <property type="protein sequence ID" value="PAK92600.1"/>
    <property type="molecule type" value="Genomic_DNA"/>
</dbReference>
<dbReference type="CDD" id="cd01127">
    <property type="entry name" value="TrwB_TraG_TraD_VirD4"/>
    <property type="match status" value="1"/>
</dbReference>
<proteinExistence type="inferred from homology"/>
<sequence length="564" mass="62504">MKHTGGMIGGALLLAFVVFALSNRLSEVVRSAFAGDTPFDAIPEEWWNRLSSDPFTLSMDKPDLIAGGAVVVLIGLIVLYQSTKRRNTRPGEEHGSARWAKPKEFAPFTDKDPARRLQLTATEGLSIDSHKTQRNNNVLVLGASGSGKTRHYVIPNLSRVDMSFAITDPKGELLRTTRPALEAKGYAVKCFNLVDLNDSDGFNPMQYFDENNPETSIAQMVEAIMTNTSSPQAQSAGNDKFFERAEKALLTALVAYVYGMGANGESKKPSLVDVSDLQKQMQAFEGKHAEQVSEVDAMFDAMRDVVAEWEAAGAGRDPIMETLSFACRQYRTFEQGAGETKKSIIISLGVRLAPLDMTSVRRILDHDTLGLDRLGFDKVALFLALPDSNGAFTFFASLFWSTLFEKNIYEADHAEKGSLPRQVHCFLDEFANIGKIPNFDRMIATIRSRGISASIIVQMYSQGKALYRDQWATIVGNCDSHLFLGSNEEETLRWLSTRLGEQTVKSTNTSQTKGSQGSWSEQGQILKRPLMTKDEIERMPDQEAILLVRGLYPFRSAKTPALQH</sequence>
<keyword evidence="6 8" id="KW-0472">Membrane</keyword>
<evidence type="ECO:0000256" key="6">
    <source>
        <dbReference type="ARBA" id="ARBA00023136"/>
    </source>
</evidence>
<keyword evidence="3" id="KW-1003">Cell membrane</keyword>
<dbReference type="InterPro" id="IPR003688">
    <property type="entry name" value="TraG/VirD4"/>
</dbReference>
<dbReference type="InterPro" id="IPR027417">
    <property type="entry name" value="P-loop_NTPase"/>
</dbReference>
<evidence type="ECO:0000256" key="8">
    <source>
        <dbReference type="SAM" id="Phobius"/>
    </source>
</evidence>
<name>A0A269Z4U1_9MICO</name>
<dbReference type="InterPro" id="IPR051539">
    <property type="entry name" value="T4SS-coupling_protein"/>
</dbReference>
<dbReference type="SUPFAM" id="SSF52540">
    <property type="entry name" value="P-loop containing nucleoside triphosphate hydrolases"/>
    <property type="match status" value="1"/>
</dbReference>
<evidence type="ECO:0000256" key="3">
    <source>
        <dbReference type="ARBA" id="ARBA00022475"/>
    </source>
</evidence>
<feature type="transmembrane region" description="Helical" evidence="8">
    <location>
        <begin position="64"/>
        <end position="80"/>
    </location>
</feature>
<dbReference type="PANTHER" id="PTHR37937">
    <property type="entry name" value="CONJUGATIVE TRANSFER: DNA TRANSPORT"/>
    <property type="match status" value="1"/>
</dbReference>
<evidence type="ECO:0000313" key="9">
    <source>
        <dbReference type="EMBL" id="PAK92600.1"/>
    </source>
</evidence>
<evidence type="ECO:0000256" key="2">
    <source>
        <dbReference type="ARBA" id="ARBA00008806"/>
    </source>
</evidence>
<keyword evidence="5 8" id="KW-1133">Transmembrane helix</keyword>
<comment type="caution">
    <text evidence="9">The sequence shown here is derived from an EMBL/GenBank/DDBJ whole genome shotgun (WGS) entry which is preliminary data.</text>
</comment>
<feature type="region of interest" description="Disordered" evidence="7">
    <location>
        <begin position="503"/>
        <end position="523"/>
    </location>
</feature>
<evidence type="ECO:0000313" key="10">
    <source>
        <dbReference type="Proteomes" id="UP000216867"/>
    </source>
</evidence>
<dbReference type="PANTHER" id="PTHR37937:SF1">
    <property type="entry name" value="CONJUGATIVE TRANSFER: DNA TRANSPORT"/>
    <property type="match status" value="1"/>
</dbReference>
<organism evidence="9 10">
    <name type="scientific">Brevibacterium casei</name>
    <dbReference type="NCBI Taxonomy" id="33889"/>
    <lineage>
        <taxon>Bacteria</taxon>
        <taxon>Bacillati</taxon>
        <taxon>Actinomycetota</taxon>
        <taxon>Actinomycetes</taxon>
        <taxon>Micrococcales</taxon>
        <taxon>Brevibacteriaceae</taxon>
        <taxon>Brevibacterium</taxon>
    </lineage>
</organism>
<accession>A0A269Z4U1</accession>
<keyword evidence="4 8" id="KW-0812">Transmembrane</keyword>